<dbReference type="GO" id="GO:0005737">
    <property type="term" value="C:cytoplasm"/>
    <property type="evidence" value="ECO:0000318"/>
    <property type="project" value="GO_Central"/>
</dbReference>
<evidence type="ECO:0000256" key="7">
    <source>
        <dbReference type="ARBA" id="ARBA00023324"/>
    </source>
</evidence>
<evidence type="ECO:0000256" key="2">
    <source>
        <dbReference type="ARBA" id="ARBA00022559"/>
    </source>
</evidence>
<reference evidence="10 11" key="1">
    <citation type="journal article" date="2014" name="Nat. Commun.">
        <title>Klebsormidium flaccidum genome reveals primary factors for plant terrestrial adaptation.</title>
        <authorList>
            <person name="Hori K."/>
            <person name="Maruyama F."/>
            <person name="Fujisawa T."/>
            <person name="Togashi T."/>
            <person name="Yamamoto N."/>
            <person name="Seo M."/>
            <person name="Sato S."/>
            <person name="Yamada T."/>
            <person name="Mori H."/>
            <person name="Tajima N."/>
            <person name="Moriyama T."/>
            <person name="Ikeuchi M."/>
            <person name="Watanabe M."/>
            <person name="Wada H."/>
            <person name="Kobayashi K."/>
            <person name="Saito M."/>
            <person name="Masuda T."/>
            <person name="Sasaki-Sekimoto Y."/>
            <person name="Mashiguchi K."/>
            <person name="Awai K."/>
            <person name="Shimojima M."/>
            <person name="Masuda S."/>
            <person name="Iwai M."/>
            <person name="Nobusawa T."/>
            <person name="Narise T."/>
            <person name="Kondo S."/>
            <person name="Saito H."/>
            <person name="Sato R."/>
            <person name="Murakawa M."/>
            <person name="Ihara Y."/>
            <person name="Oshima-Yamada Y."/>
            <person name="Ohtaka K."/>
            <person name="Satoh M."/>
            <person name="Sonobe K."/>
            <person name="Ishii M."/>
            <person name="Ohtani R."/>
            <person name="Kanamori-Sato M."/>
            <person name="Honoki R."/>
            <person name="Miyazaki D."/>
            <person name="Mochizuki H."/>
            <person name="Umetsu J."/>
            <person name="Higashi K."/>
            <person name="Shibata D."/>
            <person name="Kamiya Y."/>
            <person name="Sato N."/>
            <person name="Nakamura Y."/>
            <person name="Tabata S."/>
            <person name="Ida S."/>
            <person name="Kurokawa K."/>
            <person name="Ohta H."/>
        </authorList>
    </citation>
    <scope>NUCLEOTIDE SEQUENCE [LARGE SCALE GENOMIC DNA]</scope>
    <source>
        <strain evidence="10 11">NIES-2285</strain>
    </source>
</reference>
<evidence type="ECO:0000256" key="3">
    <source>
        <dbReference type="ARBA" id="ARBA00022617"/>
    </source>
</evidence>
<dbReference type="InterPro" id="IPR018028">
    <property type="entry name" value="Catalase"/>
</dbReference>
<dbReference type="Gene3D" id="2.40.180.10">
    <property type="entry name" value="Catalase core domain"/>
    <property type="match status" value="1"/>
</dbReference>
<evidence type="ECO:0000256" key="1">
    <source>
        <dbReference type="ARBA" id="ARBA00005329"/>
    </source>
</evidence>
<sequence length="850" mass="94610">MLGAWKAGRPNWGSGVPGRKAVGALAALVGLLLVASIVHRLLALPVTYHSAPGDSLRVLSFNVYQGYNRAGGNNFRAIQNVIRDQKPHFVMLQETDTMRIIQGNRDMVDYLSLGLRMYALATPPTRKNTWGCAMLSRFPFKSATWEVLPSENGEAACFQHATVQVGTQTLHLMNTHFGEDDRDRTAQARAVAEHIREALQTGGKADERLSGQEQPVTNVSDTSSSARVSIVLAGDFNSAPLSPQYMEIVSAGISDARVELYGQWKNPAERDRGAGLVFVSRALNCTKWVEPTYDQQKTADGNPVVVTFTRLLEQSSNFVKDKMTASNGDANGSAEVKTTSSGAAANQQKMGSDGKTPLYTSGGGHPIQDDNNSFTVGDGGLILMEDFTLIEKLAHFNRERIPERVVHASGQGGHGYFEVTKDVTHLCKANFLSEVGKRTPILARFSTVGFESGGADTVRDPRGFSVKFYTEEGNWDMVGNNTPVFFIRDPSKFPDLIHTQKRHPAKHTKDPDMFWDFLSLVPESFHQVLILFSPRGVPVSPRYMNGYGSHTFKWVNKEGQFNWVKFHFKTNQGIKNWTHQEAVKVAGESPDSAKEDLYEAIARGEHPSWTFYVQVMSPEQAETFKWDPFDLTKTWPHKEYPLQEVGRLVLDRNVTNYFNEVEQAAFSPSHMPPGIQASPDRVLQARLFSYDDAARYRLGSNFLLIPVNKPRHKAQNYHVDGLMQCGDNGGSGPNYYPNSRELYPNAPRPDPAVKYPEPFQVPAGLAGRYINKKWADQDDWDQPRALWEKFSDEDKEQTLSNIVGMLAPCQQFLQDRVVGLFGKIHEDMAAGLTKRLNAAKEGKAKTSQTA</sequence>
<dbReference type="SUPFAM" id="SSF56219">
    <property type="entry name" value="DNase I-like"/>
    <property type="match status" value="1"/>
</dbReference>
<feature type="compositionally biased region" description="Polar residues" evidence="8">
    <location>
        <begin position="211"/>
        <end position="220"/>
    </location>
</feature>
<dbReference type="Pfam" id="PF06628">
    <property type="entry name" value="Catalase-rel"/>
    <property type="match status" value="1"/>
</dbReference>
<evidence type="ECO:0000259" key="9">
    <source>
        <dbReference type="SMART" id="SM01060"/>
    </source>
</evidence>
<evidence type="ECO:0000313" key="11">
    <source>
        <dbReference type="Proteomes" id="UP000054558"/>
    </source>
</evidence>
<dbReference type="STRING" id="105231.A0A1Y1HMZ2"/>
<dbReference type="FunFam" id="2.40.180.10:FF:000001">
    <property type="entry name" value="Catalase"/>
    <property type="match status" value="1"/>
</dbReference>
<keyword evidence="6" id="KW-0408">Iron</keyword>
<dbReference type="EMBL" id="DF236961">
    <property type="protein sequence ID" value="GAQ78361.1"/>
    <property type="molecule type" value="Genomic_DNA"/>
</dbReference>
<feature type="region of interest" description="Disordered" evidence="8">
    <location>
        <begin position="322"/>
        <end position="370"/>
    </location>
</feature>
<feature type="region of interest" description="Disordered" evidence="8">
    <location>
        <begin position="201"/>
        <end position="220"/>
    </location>
</feature>
<dbReference type="GO" id="GO:0020037">
    <property type="term" value="F:heme binding"/>
    <property type="evidence" value="ECO:0000318"/>
    <property type="project" value="GO_Central"/>
</dbReference>
<name>A0A1Y1HMZ2_KLENI</name>
<dbReference type="SUPFAM" id="SSF56634">
    <property type="entry name" value="Heme-dependent catalase-like"/>
    <property type="match status" value="1"/>
</dbReference>
<dbReference type="GO" id="GO:0004096">
    <property type="term" value="F:catalase activity"/>
    <property type="evidence" value="ECO:0000318"/>
    <property type="project" value="GO_Central"/>
</dbReference>
<dbReference type="Pfam" id="PF23226">
    <property type="entry name" value="Exo_endo_phos_PGAP2IP"/>
    <property type="match status" value="1"/>
</dbReference>
<dbReference type="Pfam" id="PF00199">
    <property type="entry name" value="Catalase"/>
    <property type="match status" value="1"/>
</dbReference>
<keyword evidence="5" id="KW-0560">Oxidoreductase</keyword>
<protein>
    <submittedName>
        <fullName evidence="10">Catalase</fullName>
    </submittedName>
</protein>
<dbReference type="InterPro" id="IPR057315">
    <property type="entry name" value="Exo_endo_phos_PGAP2IP_C"/>
</dbReference>
<dbReference type="CDD" id="cd08156">
    <property type="entry name" value="catalase_clade_3"/>
    <property type="match status" value="1"/>
</dbReference>
<keyword evidence="4" id="KW-0479">Metal-binding</keyword>
<feature type="domain" description="Catalase core" evidence="9">
    <location>
        <begin position="360"/>
        <end position="744"/>
    </location>
</feature>
<dbReference type="GO" id="GO:0042744">
    <property type="term" value="P:hydrogen peroxide catabolic process"/>
    <property type="evidence" value="ECO:0000318"/>
    <property type="project" value="GO_Central"/>
</dbReference>
<gene>
    <name evidence="10" type="ORF">KFL_000120090</name>
</gene>
<dbReference type="PRINTS" id="PR00067">
    <property type="entry name" value="CATALASE"/>
</dbReference>
<dbReference type="Gene3D" id="3.60.10.10">
    <property type="entry name" value="Endonuclease/exonuclease/phosphatase"/>
    <property type="match status" value="1"/>
</dbReference>
<evidence type="ECO:0000256" key="8">
    <source>
        <dbReference type="SAM" id="MobiDB-lite"/>
    </source>
</evidence>
<dbReference type="Proteomes" id="UP000054558">
    <property type="component" value="Unassembled WGS sequence"/>
</dbReference>
<proteinExistence type="inferred from homology"/>
<evidence type="ECO:0000256" key="6">
    <source>
        <dbReference type="ARBA" id="ARBA00023004"/>
    </source>
</evidence>
<dbReference type="GO" id="GO:0046872">
    <property type="term" value="F:metal ion binding"/>
    <property type="evidence" value="ECO:0007669"/>
    <property type="project" value="UniProtKB-KW"/>
</dbReference>
<dbReference type="InterPro" id="IPR010582">
    <property type="entry name" value="Catalase_immune_responsive"/>
</dbReference>
<keyword evidence="7" id="KW-0376">Hydrogen peroxide</keyword>
<keyword evidence="2" id="KW-0575">Peroxidase</keyword>
<dbReference type="GO" id="GO:0005777">
    <property type="term" value="C:peroxisome"/>
    <property type="evidence" value="ECO:0000318"/>
    <property type="project" value="GO_Central"/>
</dbReference>
<dbReference type="PROSITE" id="PS51402">
    <property type="entry name" value="CATALASE_3"/>
    <property type="match status" value="1"/>
</dbReference>
<dbReference type="SMART" id="SM01060">
    <property type="entry name" value="Catalase"/>
    <property type="match status" value="1"/>
</dbReference>
<feature type="compositionally biased region" description="Polar residues" evidence="8">
    <location>
        <begin position="322"/>
        <end position="350"/>
    </location>
</feature>
<dbReference type="InterPro" id="IPR036691">
    <property type="entry name" value="Endo/exonu/phosph_ase_sf"/>
</dbReference>
<dbReference type="GO" id="GO:0005739">
    <property type="term" value="C:mitochondrion"/>
    <property type="evidence" value="ECO:0000318"/>
    <property type="project" value="GO_Central"/>
</dbReference>
<evidence type="ECO:0000313" key="10">
    <source>
        <dbReference type="EMBL" id="GAQ78361.1"/>
    </source>
</evidence>
<dbReference type="InterPro" id="IPR040333">
    <property type="entry name" value="Catalase_3"/>
</dbReference>
<accession>A0A1Y1HMZ2</accession>
<organism evidence="10 11">
    <name type="scientific">Klebsormidium nitens</name>
    <name type="common">Green alga</name>
    <name type="synonym">Ulothrix nitens</name>
    <dbReference type="NCBI Taxonomy" id="105231"/>
    <lineage>
        <taxon>Eukaryota</taxon>
        <taxon>Viridiplantae</taxon>
        <taxon>Streptophyta</taxon>
        <taxon>Klebsormidiophyceae</taxon>
        <taxon>Klebsormidiales</taxon>
        <taxon>Klebsormidiaceae</taxon>
        <taxon>Klebsormidium</taxon>
    </lineage>
</organism>
<dbReference type="OrthoDB" id="6880011at2759"/>
<dbReference type="GO" id="GO:0042542">
    <property type="term" value="P:response to hydrogen peroxide"/>
    <property type="evidence" value="ECO:0000318"/>
    <property type="project" value="GO_Central"/>
</dbReference>
<comment type="similarity">
    <text evidence="1">Belongs to the catalase family.</text>
</comment>
<keyword evidence="3" id="KW-0349">Heme</keyword>
<dbReference type="PANTHER" id="PTHR11465:SF9">
    <property type="entry name" value="CATALASE"/>
    <property type="match status" value="1"/>
</dbReference>
<evidence type="ECO:0000256" key="5">
    <source>
        <dbReference type="ARBA" id="ARBA00023002"/>
    </source>
</evidence>
<dbReference type="AlphaFoldDB" id="A0A1Y1HMZ2"/>
<keyword evidence="11" id="KW-1185">Reference proteome</keyword>
<evidence type="ECO:0000256" key="4">
    <source>
        <dbReference type="ARBA" id="ARBA00022723"/>
    </source>
</evidence>
<dbReference type="InterPro" id="IPR011614">
    <property type="entry name" value="Catalase_core"/>
</dbReference>
<dbReference type="InterPro" id="IPR020835">
    <property type="entry name" value="Catalase_sf"/>
</dbReference>
<dbReference type="PANTHER" id="PTHR11465">
    <property type="entry name" value="CATALASE"/>
    <property type="match status" value="1"/>
</dbReference>